<dbReference type="InParanoid" id="A0A369K5P8"/>
<protein>
    <submittedName>
        <fullName evidence="1">Uncharacterized protein</fullName>
    </submittedName>
</protein>
<dbReference type="Proteomes" id="UP000076154">
    <property type="component" value="Unassembled WGS sequence"/>
</dbReference>
<proteinExistence type="predicted"/>
<evidence type="ECO:0000313" key="2">
    <source>
        <dbReference type="Proteomes" id="UP000076154"/>
    </source>
</evidence>
<gene>
    <name evidence="1" type="ORF">Hypma_013790</name>
</gene>
<organism evidence="1 2">
    <name type="scientific">Hypsizygus marmoreus</name>
    <name type="common">White beech mushroom</name>
    <name type="synonym">Agaricus marmoreus</name>
    <dbReference type="NCBI Taxonomy" id="39966"/>
    <lineage>
        <taxon>Eukaryota</taxon>
        <taxon>Fungi</taxon>
        <taxon>Dikarya</taxon>
        <taxon>Basidiomycota</taxon>
        <taxon>Agaricomycotina</taxon>
        <taxon>Agaricomycetes</taxon>
        <taxon>Agaricomycetidae</taxon>
        <taxon>Agaricales</taxon>
        <taxon>Tricholomatineae</taxon>
        <taxon>Lyophyllaceae</taxon>
        <taxon>Hypsizygus</taxon>
    </lineage>
</organism>
<evidence type="ECO:0000313" key="1">
    <source>
        <dbReference type="EMBL" id="RDB29941.1"/>
    </source>
</evidence>
<comment type="caution">
    <text evidence="1">The sequence shown here is derived from an EMBL/GenBank/DDBJ whole genome shotgun (WGS) entry which is preliminary data.</text>
</comment>
<name>A0A369K5P8_HYPMA</name>
<reference evidence="1" key="1">
    <citation type="submission" date="2018-04" db="EMBL/GenBank/DDBJ databases">
        <title>Whole genome sequencing of Hypsizygus marmoreus.</title>
        <authorList>
            <person name="Choi I.-G."/>
            <person name="Min B."/>
            <person name="Kim J.-G."/>
            <person name="Kim S."/>
            <person name="Oh Y.-L."/>
            <person name="Kong W.-S."/>
            <person name="Park H."/>
            <person name="Jeong J."/>
            <person name="Song E.-S."/>
        </authorList>
    </citation>
    <scope>NUCLEOTIDE SEQUENCE [LARGE SCALE GENOMIC DNA]</scope>
    <source>
        <strain evidence="1">51987-8</strain>
    </source>
</reference>
<accession>A0A369K5P8</accession>
<sequence length="16" mass="1850">MSPETIQCSIFPRLDL</sequence>
<dbReference type="EMBL" id="LUEZ02000009">
    <property type="protein sequence ID" value="RDB29941.1"/>
    <property type="molecule type" value="Genomic_DNA"/>
</dbReference>
<keyword evidence="2" id="KW-1185">Reference proteome</keyword>
<dbReference type="AlphaFoldDB" id="A0A369K5P8"/>